<dbReference type="SMART" id="SM00279">
    <property type="entry name" value="HhH2"/>
    <property type="match status" value="1"/>
</dbReference>
<feature type="domain" description="XPG N-terminal" evidence="21">
    <location>
        <begin position="1"/>
        <end position="109"/>
    </location>
</feature>
<keyword evidence="4 16" id="KW-0479">Metal-binding</keyword>
<evidence type="ECO:0000256" key="8">
    <source>
        <dbReference type="ARBA" id="ARBA00022839"/>
    </source>
</evidence>
<dbReference type="InterPro" id="IPR023426">
    <property type="entry name" value="Flap_endonuc"/>
</dbReference>
<dbReference type="HAMAP" id="MF_00614">
    <property type="entry name" value="Fen"/>
    <property type="match status" value="1"/>
</dbReference>
<dbReference type="Pfam" id="PF00867">
    <property type="entry name" value="XPG_I"/>
    <property type="match status" value="1"/>
</dbReference>
<evidence type="ECO:0000256" key="3">
    <source>
        <dbReference type="ARBA" id="ARBA00022722"/>
    </source>
</evidence>
<evidence type="ECO:0000259" key="19">
    <source>
        <dbReference type="SMART" id="SM00475"/>
    </source>
</evidence>
<keyword evidence="7 16" id="KW-0378">Hydrolase</keyword>
<reference evidence="22 23" key="1">
    <citation type="submission" date="2014-02" db="EMBL/GenBank/DDBJ databases">
        <authorList>
            <person name="Sibley D."/>
            <person name="Venepally P."/>
            <person name="Karamycheva S."/>
            <person name="Hadjithomas M."/>
            <person name="Khan A."/>
            <person name="Brunk B."/>
            <person name="Roos D."/>
            <person name="Caler E."/>
            <person name="Lorenzi H."/>
        </authorList>
    </citation>
    <scope>NUCLEOTIDE SEQUENCE [LARGE SCALE GENOMIC DNA]</scope>
    <source>
        <strain evidence="22 23">GAB2-2007-GAL-DOM2</strain>
    </source>
</reference>
<evidence type="ECO:0000256" key="7">
    <source>
        <dbReference type="ARBA" id="ARBA00022801"/>
    </source>
</evidence>
<evidence type="ECO:0000256" key="14">
    <source>
        <dbReference type="ARBA" id="ARBA00034726"/>
    </source>
</evidence>
<evidence type="ECO:0000256" key="18">
    <source>
        <dbReference type="SAM" id="MobiDB-lite"/>
    </source>
</evidence>
<dbReference type="PANTHER" id="PTHR11081">
    <property type="entry name" value="FLAP ENDONUCLEASE FAMILY MEMBER"/>
    <property type="match status" value="1"/>
</dbReference>
<dbReference type="VEuPathDB" id="ToxoDB:TGDOM2_251620"/>
<dbReference type="EMBL" id="AHZU02000732">
    <property type="protein sequence ID" value="KFG40879.1"/>
    <property type="molecule type" value="Genomic_DNA"/>
</dbReference>
<evidence type="ECO:0000313" key="23">
    <source>
        <dbReference type="Proteomes" id="UP000028837"/>
    </source>
</evidence>
<sequence length="552" mass="60328">MGIKGLGKFVGDFAPRAIKRQEPGSFTGRVIAIDASMSLYQFMVAIRDGNSFGNFTNDAGDCTSHIAGMLNRAIRLLEQGVRPVYVFDGKPPELKSGELAKRRELRESAQEAAEKAREEGNVEELRKQIVRSVRVSKQHNEDVKRLLRLMGLPVVEAPCEAEAQCAELTKNRKVWATATEDADALTFGATRLIRNLTFGERSSGSGASATASGILVIDLPTLLEELQFSQEQFIDFCILCGCDYCGTLKGVGAKTAYSLVKEHGSIEKILEVVDPEKVPDGFCFQEAREFFRHPEVTPADRVHVAWGEVDVDGLKAFLVQENQFNEQRVENYITRLKKARGKTAQTRLESFFGATVTKSSSLMHKQLAEKQKELEKKKNRSVRGFAALKGKTAGARPAGATAPKRAKTPEEEPAQKKAKRSGPQAEGAEEAGAEAERESKKECERERLEKTETANAAKGEEKDAKGEPTAEKTEKVEVKEEATEATADAAQDSGGQEKNSEGDENTTSTDKGKRMSLLFSENASVPSPRGETNLFAEGEGEENVAPSGTRAF</sequence>
<dbReference type="PANTHER" id="PTHR11081:SF9">
    <property type="entry name" value="FLAP ENDONUCLEASE 1"/>
    <property type="match status" value="1"/>
</dbReference>
<proteinExistence type="inferred from homology"/>
<dbReference type="SMART" id="SM00484">
    <property type="entry name" value="XPGI"/>
    <property type="match status" value="1"/>
</dbReference>
<evidence type="ECO:0000256" key="4">
    <source>
        <dbReference type="ARBA" id="ARBA00022723"/>
    </source>
</evidence>
<keyword evidence="2 16" id="KW-0235">DNA replication</keyword>
<dbReference type="OrthoDB" id="1937206at2759"/>
<evidence type="ECO:0000256" key="5">
    <source>
        <dbReference type="ARBA" id="ARBA00022759"/>
    </source>
</evidence>
<evidence type="ECO:0000256" key="17">
    <source>
        <dbReference type="SAM" id="Coils"/>
    </source>
</evidence>
<evidence type="ECO:0000256" key="13">
    <source>
        <dbReference type="ARBA" id="ARBA00029382"/>
    </source>
</evidence>
<keyword evidence="6 16" id="KW-0227">DNA damage</keyword>
<dbReference type="GO" id="GO:0008409">
    <property type="term" value="F:5'-3' exonuclease activity"/>
    <property type="evidence" value="ECO:0007669"/>
    <property type="project" value="UniProtKB-UniRule"/>
</dbReference>
<evidence type="ECO:0000256" key="15">
    <source>
        <dbReference type="ARBA" id="ARBA00063178"/>
    </source>
</evidence>
<evidence type="ECO:0000256" key="16">
    <source>
        <dbReference type="HAMAP-Rule" id="MF_03140"/>
    </source>
</evidence>
<protein>
    <recommendedName>
        <fullName evidence="16">Flap endonuclease 1</fullName>
        <shortName evidence="16">FEN-1</shortName>
        <ecNumber evidence="16">3.1.-.-</ecNumber>
    </recommendedName>
    <alternativeName>
        <fullName evidence="16">Flap structure-specific endonuclease 1</fullName>
    </alternativeName>
</protein>
<keyword evidence="17" id="KW-0175">Coiled coil</keyword>
<dbReference type="Pfam" id="PF00752">
    <property type="entry name" value="XPG_N"/>
    <property type="match status" value="1"/>
</dbReference>
<dbReference type="InterPro" id="IPR006084">
    <property type="entry name" value="XPG/Rad2"/>
</dbReference>
<dbReference type="InterPro" id="IPR019974">
    <property type="entry name" value="XPG_CS"/>
</dbReference>
<evidence type="ECO:0000256" key="12">
    <source>
        <dbReference type="ARBA" id="ARBA00023242"/>
    </source>
</evidence>
<keyword evidence="3 16" id="KW-0540">Nuclease</keyword>
<keyword evidence="10 16" id="KW-0496">Mitochondrion</keyword>
<comment type="subcellular location">
    <subcellularLocation>
        <location evidence="16">Nucleus</location>
        <location evidence="16">Nucleolus</location>
    </subcellularLocation>
    <subcellularLocation>
        <location evidence="16">Nucleus</location>
        <location evidence="16">Nucleoplasm</location>
    </subcellularLocation>
    <subcellularLocation>
        <location evidence="16">Mitochondrion</location>
    </subcellularLocation>
    <text evidence="16">Resides mostly in the nucleoli and relocalizes to the nucleoplasm upon DNA damage.</text>
</comment>
<keyword evidence="12 16" id="KW-0539">Nucleus</keyword>
<dbReference type="GO" id="GO:0005739">
    <property type="term" value="C:mitochondrion"/>
    <property type="evidence" value="ECO:0007669"/>
    <property type="project" value="UniProtKB-SubCell"/>
</dbReference>
<dbReference type="Gene3D" id="1.10.150.20">
    <property type="entry name" value="5' to 3' exonuclease, C-terminal subdomain"/>
    <property type="match status" value="1"/>
</dbReference>
<evidence type="ECO:0000259" key="21">
    <source>
        <dbReference type="SMART" id="SM00485"/>
    </source>
</evidence>
<comment type="similarity">
    <text evidence="14 16">Belongs to the XPG/RAD2 endonuclease family. FEN1 subfamily.</text>
</comment>
<evidence type="ECO:0000256" key="6">
    <source>
        <dbReference type="ARBA" id="ARBA00022763"/>
    </source>
</evidence>
<dbReference type="GO" id="GO:0043137">
    <property type="term" value="P:DNA replication, removal of RNA primer"/>
    <property type="evidence" value="ECO:0007669"/>
    <property type="project" value="UniProtKB-UniRule"/>
</dbReference>
<dbReference type="InterPro" id="IPR006085">
    <property type="entry name" value="XPG_DNA_repair_N"/>
</dbReference>
<dbReference type="SUPFAM" id="SSF47807">
    <property type="entry name" value="5' to 3' exonuclease, C-terminal subdomain"/>
    <property type="match status" value="1"/>
</dbReference>
<comment type="subunit">
    <text evidence="15">Interacts with PCNA1 and PCNA2. Three molecules of FEN1 bind to one PCNA trimer with each molecule binding to one PCNA monomer. PCNA stimulates the nuclease activity without altering cleavage specificity.</text>
</comment>
<dbReference type="GO" id="GO:0005730">
    <property type="term" value="C:nucleolus"/>
    <property type="evidence" value="ECO:0007669"/>
    <property type="project" value="UniProtKB-SubCell"/>
</dbReference>
<gene>
    <name evidence="22" type="ORF">TGDOM2_251620</name>
</gene>
<dbReference type="PROSITE" id="PS00842">
    <property type="entry name" value="XPG_2"/>
    <property type="match status" value="1"/>
</dbReference>
<organism evidence="22 23">
    <name type="scientific">Toxoplasma gondii GAB2-2007-GAL-DOM2</name>
    <dbReference type="NCBI Taxonomy" id="1130820"/>
    <lineage>
        <taxon>Eukaryota</taxon>
        <taxon>Sar</taxon>
        <taxon>Alveolata</taxon>
        <taxon>Apicomplexa</taxon>
        <taxon>Conoidasida</taxon>
        <taxon>Coccidia</taxon>
        <taxon>Eucoccidiorida</taxon>
        <taxon>Eimeriorina</taxon>
        <taxon>Sarcocystidae</taxon>
        <taxon>Toxoplasma</taxon>
    </lineage>
</organism>
<dbReference type="InterPro" id="IPR002421">
    <property type="entry name" value="5-3_exonuclease"/>
</dbReference>
<dbReference type="GO" id="GO:0005654">
    <property type="term" value="C:nucleoplasm"/>
    <property type="evidence" value="ECO:0007669"/>
    <property type="project" value="UniProtKB-SubCell"/>
</dbReference>
<feature type="coiled-coil region" evidence="17">
    <location>
        <begin position="99"/>
        <end position="128"/>
    </location>
</feature>
<feature type="compositionally biased region" description="Basic and acidic residues" evidence="18">
    <location>
        <begin position="434"/>
        <end position="482"/>
    </location>
</feature>
<dbReference type="SMART" id="SM00475">
    <property type="entry name" value="53EXOc"/>
    <property type="match status" value="1"/>
</dbReference>
<dbReference type="GO" id="GO:0017108">
    <property type="term" value="F:5'-flap endonuclease activity"/>
    <property type="evidence" value="ECO:0007669"/>
    <property type="project" value="UniProtKB-UniRule"/>
</dbReference>
<dbReference type="GO" id="GO:0003677">
    <property type="term" value="F:DNA binding"/>
    <property type="evidence" value="ECO:0007669"/>
    <property type="project" value="UniProtKB-UniRule"/>
</dbReference>
<dbReference type="InterPro" id="IPR008918">
    <property type="entry name" value="HhH2"/>
</dbReference>
<evidence type="ECO:0000256" key="11">
    <source>
        <dbReference type="ARBA" id="ARBA00023204"/>
    </source>
</evidence>
<dbReference type="PROSITE" id="PS00841">
    <property type="entry name" value="XPG_1"/>
    <property type="match status" value="1"/>
</dbReference>
<dbReference type="SMART" id="SM00485">
    <property type="entry name" value="XPGN"/>
    <property type="match status" value="1"/>
</dbReference>
<evidence type="ECO:0000259" key="20">
    <source>
        <dbReference type="SMART" id="SM00484"/>
    </source>
</evidence>
<dbReference type="GO" id="GO:0000287">
    <property type="term" value="F:magnesium ion binding"/>
    <property type="evidence" value="ECO:0007669"/>
    <property type="project" value="UniProtKB-UniRule"/>
</dbReference>
<dbReference type="Proteomes" id="UP000028837">
    <property type="component" value="Unassembled WGS sequence"/>
</dbReference>
<keyword evidence="9 16" id="KW-0460">Magnesium</keyword>
<dbReference type="AlphaFoldDB" id="A0A086K911"/>
<feature type="domain" description="XPG-I" evidence="20">
    <location>
        <begin position="148"/>
        <end position="228"/>
    </location>
</feature>
<comment type="cofactor">
    <cofactor evidence="16">
        <name>Mg(2+)</name>
        <dbReference type="ChEBI" id="CHEBI:18420"/>
    </cofactor>
    <text evidence="16">Binds 2 magnesium ions per subunit. They probably participate in the reaction catalyzed by the enzyme. May bind an additional third magnesium ion after substrate binding.</text>
</comment>
<comment type="caution">
    <text evidence="22">The sequence shown here is derived from an EMBL/GenBank/DDBJ whole genome shotgun (WGS) entry which is preliminary data.</text>
</comment>
<keyword evidence="11 16" id="KW-0234">DNA repair</keyword>
<dbReference type="PRINTS" id="PR00853">
    <property type="entry name" value="XPGRADSUPER"/>
</dbReference>
<evidence type="ECO:0000256" key="9">
    <source>
        <dbReference type="ARBA" id="ARBA00022842"/>
    </source>
</evidence>
<evidence type="ECO:0000256" key="2">
    <source>
        <dbReference type="ARBA" id="ARBA00022705"/>
    </source>
</evidence>
<dbReference type="SUPFAM" id="SSF88723">
    <property type="entry name" value="PIN domain-like"/>
    <property type="match status" value="1"/>
</dbReference>
<dbReference type="CDD" id="cd09907">
    <property type="entry name" value="H3TH_FEN1-Euk"/>
    <property type="match status" value="1"/>
</dbReference>
<dbReference type="FunFam" id="1.10.150.20:FF:000009">
    <property type="entry name" value="Flap endonuclease 1"/>
    <property type="match status" value="1"/>
</dbReference>
<dbReference type="EC" id="3.1.-.-" evidence="16"/>
<evidence type="ECO:0000256" key="10">
    <source>
        <dbReference type="ARBA" id="ARBA00023128"/>
    </source>
</evidence>
<dbReference type="InterPro" id="IPR029060">
    <property type="entry name" value="PIN-like_dom_sf"/>
</dbReference>
<dbReference type="GO" id="GO:0006284">
    <property type="term" value="P:base-excision repair"/>
    <property type="evidence" value="ECO:0007669"/>
    <property type="project" value="UniProtKB-UniRule"/>
</dbReference>
<dbReference type="InterPro" id="IPR006086">
    <property type="entry name" value="XPG-I_dom"/>
</dbReference>
<keyword evidence="5 16" id="KW-0255">Endonuclease</keyword>
<evidence type="ECO:0000256" key="1">
    <source>
        <dbReference type="ARBA" id="ARBA00022553"/>
    </source>
</evidence>
<dbReference type="Gene3D" id="3.40.50.1010">
    <property type="entry name" value="5'-nuclease"/>
    <property type="match status" value="1"/>
</dbReference>
<comment type="function">
    <text evidence="13 16">Structure-specific nuclease with 5'-flap endonuclease and 5'-3' exonuclease activities involved in DNA replication and repair. During DNA replication, cleaves the 5'-overhanging flap structure that is generated by displacement synthesis when DNA polymerase encounters the 5'-end of a downstream Okazaki fragment. It enters the flap from the 5'-end and then tracks to cleave the flap base, leaving a nick for ligation. Also involved in the long patch base excision repair (LP-BER) pathway, by cleaving within the apurinic/apyrimidinic (AP) site-terminated flap. Acts as a genome stabilization factor that prevents flaps from equilibrating into structures that lead to duplications and deletions. Also possesses 5'-3' exonuclease activity on nicked or gapped double-stranded DNA, and exhibits RNase H activity. Also involved in replication and repair of rDNA and in repairing mitochondrial DNA.</text>
</comment>
<dbReference type="FunFam" id="3.40.50.1010:FF:000016">
    <property type="entry name" value="Flap endonuclease 1"/>
    <property type="match status" value="1"/>
</dbReference>
<feature type="compositionally biased region" description="Low complexity" evidence="18">
    <location>
        <begin position="390"/>
        <end position="403"/>
    </location>
</feature>
<evidence type="ECO:0000313" key="22">
    <source>
        <dbReference type="EMBL" id="KFG40879.1"/>
    </source>
</evidence>
<keyword evidence="1 16" id="KW-0597">Phosphoprotein</keyword>
<feature type="domain" description="5'-3' exonuclease" evidence="19">
    <location>
        <begin position="46"/>
        <end position="370"/>
    </location>
</feature>
<dbReference type="CDD" id="cd09867">
    <property type="entry name" value="PIN_FEN1"/>
    <property type="match status" value="1"/>
</dbReference>
<accession>A0A086K911</accession>
<name>A0A086K911_TOXGO</name>
<feature type="region of interest" description="Disordered" evidence="18">
    <location>
        <begin position="372"/>
        <end position="552"/>
    </location>
</feature>
<keyword evidence="8 16" id="KW-0269">Exonuclease</keyword>
<dbReference type="InterPro" id="IPR036279">
    <property type="entry name" value="5-3_exonuclease_C_sf"/>
</dbReference>